<dbReference type="Pfam" id="PF03109">
    <property type="entry name" value="ABC1"/>
    <property type="match status" value="2"/>
</dbReference>
<dbReference type="HOGENOM" id="CLU_006533_2_0_1"/>
<reference evidence="4 5" key="2">
    <citation type="journal article" date="2007" name="BMC Biol.">
        <title>A 100%-complete sequence reveals unusually simple genomic features in the hot-spring red alga Cyanidioschyzon merolae.</title>
        <authorList>
            <person name="Nozaki H."/>
            <person name="Takano H."/>
            <person name="Misumi O."/>
            <person name="Terasawa K."/>
            <person name="Matsuzaki M."/>
            <person name="Maruyama S."/>
            <person name="Nishida K."/>
            <person name="Yagisawa F."/>
            <person name="Yoshida Y."/>
            <person name="Fujiwara T."/>
            <person name="Takio S."/>
            <person name="Tamura K."/>
            <person name="Chung S.J."/>
            <person name="Nakamura S."/>
            <person name="Kuroiwa H."/>
            <person name="Tanaka K."/>
            <person name="Sato N."/>
            <person name="Kuroiwa T."/>
        </authorList>
    </citation>
    <scope>NUCLEOTIDE SEQUENCE [LARGE SCALE GENOMIC DNA]</scope>
    <source>
        <strain evidence="4 5">10D</strain>
    </source>
</reference>
<dbReference type="RefSeq" id="XP_005538820.1">
    <property type="nucleotide sequence ID" value="XM_005538763.1"/>
</dbReference>
<keyword evidence="2" id="KW-0472">Membrane</keyword>
<accession>M1VBP8</accession>
<dbReference type="SUPFAM" id="SSF56112">
    <property type="entry name" value="Protein kinase-like (PK-like)"/>
    <property type="match status" value="1"/>
</dbReference>
<dbReference type="Proteomes" id="UP000007014">
    <property type="component" value="Chromosome 19"/>
</dbReference>
<dbReference type="GeneID" id="16997452"/>
<evidence type="ECO:0000256" key="1">
    <source>
        <dbReference type="ARBA" id="ARBA00009670"/>
    </source>
</evidence>
<evidence type="ECO:0000313" key="5">
    <source>
        <dbReference type="Proteomes" id="UP000007014"/>
    </source>
</evidence>
<feature type="domain" description="ABC1 atypical kinase-like" evidence="3">
    <location>
        <begin position="227"/>
        <end position="434"/>
    </location>
</feature>
<protein>
    <recommendedName>
        <fullName evidence="3">ABC1 atypical kinase-like domain-containing protein</fullName>
    </recommendedName>
</protein>
<gene>
    <name evidence="4" type="ORF">CYME_CMS164C</name>
</gene>
<name>M1VBP8_CYAM1</name>
<dbReference type="InterPro" id="IPR051130">
    <property type="entry name" value="Mito_struct-func_regulator"/>
</dbReference>
<dbReference type="AlphaFoldDB" id="M1VBP8"/>
<dbReference type="GO" id="GO:0005743">
    <property type="term" value="C:mitochondrial inner membrane"/>
    <property type="evidence" value="ECO:0007669"/>
    <property type="project" value="TreeGrafter"/>
</dbReference>
<dbReference type="Gramene" id="CMS164CT">
    <property type="protein sequence ID" value="CMS164CT"/>
    <property type="gene ID" value="CMS164C"/>
</dbReference>
<dbReference type="CDD" id="cd13969">
    <property type="entry name" value="ADCK1-like"/>
    <property type="match status" value="1"/>
</dbReference>
<keyword evidence="2" id="KW-0812">Transmembrane</keyword>
<dbReference type="PANTHER" id="PTHR43173:SF19">
    <property type="entry name" value="AARF DOMAIN-CONTAINING PROTEIN KINASE 1"/>
    <property type="match status" value="1"/>
</dbReference>
<evidence type="ECO:0000259" key="3">
    <source>
        <dbReference type="Pfam" id="PF03109"/>
    </source>
</evidence>
<dbReference type="eggNOG" id="KOG1235">
    <property type="taxonomic scope" value="Eukaryota"/>
</dbReference>
<dbReference type="OMA" id="RCNPEDI"/>
<dbReference type="InterPro" id="IPR011009">
    <property type="entry name" value="Kinase-like_dom_sf"/>
</dbReference>
<comment type="similarity">
    <text evidence="1">Belongs to the protein kinase superfamily. ADCK protein kinase family.</text>
</comment>
<proteinExistence type="inferred from homology"/>
<evidence type="ECO:0000256" key="2">
    <source>
        <dbReference type="SAM" id="Phobius"/>
    </source>
</evidence>
<dbReference type="EMBL" id="AP006501">
    <property type="protein sequence ID" value="BAM82784.1"/>
    <property type="molecule type" value="Genomic_DNA"/>
</dbReference>
<evidence type="ECO:0000313" key="4">
    <source>
        <dbReference type="EMBL" id="BAM82784.1"/>
    </source>
</evidence>
<dbReference type="GO" id="GO:0007005">
    <property type="term" value="P:mitochondrion organization"/>
    <property type="evidence" value="ECO:0007669"/>
    <property type="project" value="TreeGrafter"/>
</dbReference>
<reference evidence="4 5" key="1">
    <citation type="journal article" date="2004" name="Nature">
        <title>Genome sequence of the ultrasmall unicellular red alga Cyanidioschyzon merolae 10D.</title>
        <authorList>
            <person name="Matsuzaki M."/>
            <person name="Misumi O."/>
            <person name="Shin-i T."/>
            <person name="Maruyama S."/>
            <person name="Takahara M."/>
            <person name="Miyagishima S."/>
            <person name="Mori T."/>
            <person name="Nishida K."/>
            <person name="Yagisawa F."/>
            <person name="Nishida K."/>
            <person name="Yoshida Y."/>
            <person name="Nishimura Y."/>
            <person name="Nakao S."/>
            <person name="Kobayashi T."/>
            <person name="Momoyama Y."/>
            <person name="Higashiyama T."/>
            <person name="Minoda A."/>
            <person name="Sano M."/>
            <person name="Nomoto H."/>
            <person name="Oishi K."/>
            <person name="Hayashi H."/>
            <person name="Ohta F."/>
            <person name="Nishizaka S."/>
            <person name="Haga S."/>
            <person name="Miura S."/>
            <person name="Morishita T."/>
            <person name="Kabeya Y."/>
            <person name="Terasawa K."/>
            <person name="Suzuki Y."/>
            <person name="Ishii Y."/>
            <person name="Asakawa S."/>
            <person name="Takano H."/>
            <person name="Ohta N."/>
            <person name="Kuroiwa H."/>
            <person name="Tanaka K."/>
            <person name="Shimizu N."/>
            <person name="Sugano S."/>
            <person name="Sato N."/>
            <person name="Nozaki H."/>
            <person name="Ogasawara N."/>
            <person name="Kohara Y."/>
            <person name="Kuroiwa T."/>
        </authorList>
    </citation>
    <scope>NUCLEOTIDE SEQUENCE [LARGE SCALE GENOMIC DNA]</scope>
    <source>
        <strain evidence="4 5">10D</strain>
    </source>
</reference>
<keyword evidence="2" id="KW-1133">Transmembrane helix</keyword>
<keyword evidence="5" id="KW-1185">Reference proteome</keyword>
<dbReference type="KEGG" id="cme:CYME_CMS164C"/>
<dbReference type="InterPro" id="IPR004147">
    <property type="entry name" value="ABC1_dom"/>
</dbReference>
<feature type="domain" description="ABC1 atypical kinase-like" evidence="3">
    <location>
        <begin position="150"/>
        <end position="200"/>
    </location>
</feature>
<sequence length="625" mass="71313">MTASLLSPGIRRLAYFVSVGAPLITGYLWADSRKKAYGEASVTSHRLEPSYDTSVFGAYRRFARSAITAAAIVADYKLTLARLPPENEHDEFAVTLRGEKLEATHRRAAAKILELCERNGGIYIKLGQHLAQMDYLLPDAYCEALRPLLNACPIQEFAVVERTLCEDLQVERLSEVFSFIEPTPVASASLAQVHRARLRTDYREQTQRMLSPRERAWLEEQERLAPEGPLVAVKVQHRGLAEALQGDIATVQFLVSAAERLFPGNFDMQWLVNEIRENLPKELDFEHELQNGERCRTYLASGCGAKGQRCARPRLNVLVPTFLTSLSTHRVLTMSYETGVVANDVAGIRHLGLRPRDVASIIDDVFTDQIFCFGFVHSDPHPGNILVRPSQEDASKPLVVLLDHGLYRELDDAFRLAYAALWQGIVEGDGASIRREALRMGVPPEDVELFTAMLTMRSWQDVVDQTEQRGDRGLRLSNERTSANKRRVQDYVRAHIMAMNRLLGRIPRPLLLLLKTNDCLRALDRRLGATSLMVEMIARKTTAILAEHQHTQWMEPLHAQRHQGLVRGPMYSFWERIRLSWRRVRLELRLLMFRLLVWWHQLRRSGDALLQRFQATFRSKSPDIR</sequence>
<feature type="transmembrane region" description="Helical" evidence="2">
    <location>
        <begin position="12"/>
        <end position="30"/>
    </location>
</feature>
<dbReference type="GO" id="GO:0055088">
    <property type="term" value="P:lipid homeostasis"/>
    <property type="evidence" value="ECO:0007669"/>
    <property type="project" value="TreeGrafter"/>
</dbReference>
<dbReference type="PANTHER" id="PTHR43173">
    <property type="entry name" value="ABC1 FAMILY PROTEIN"/>
    <property type="match status" value="1"/>
</dbReference>
<dbReference type="OrthoDB" id="427480at2759"/>
<dbReference type="InterPro" id="IPR045307">
    <property type="entry name" value="ADCK1_dom"/>
</dbReference>
<organism evidence="4 5">
    <name type="scientific">Cyanidioschyzon merolae (strain NIES-3377 / 10D)</name>
    <name type="common">Unicellular red alga</name>
    <dbReference type="NCBI Taxonomy" id="280699"/>
    <lineage>
        <taxon>Eukaryota</taxon>
        <taxon>Rhodophyta</taxon>
        <taxon>Bangiophyceae</taxon>
        <taxon>Cyanidiales</taxon>
        <taxon>Cyanidiaceae</taxon>
        <taxon>Cyanidioschyzon</taxon>
    </lineage>
</organism>